<comment type="similarity">
    <text evidence="1">Belongs to the leucine-binding protein family.</text>
</comment>
<dbReference type="PANTHER" id="PTHR30483">
    <property type="entry name" value="LEUCINE-SPECIFIC-BINDING PROTEIN"/>
    <property type="match status" value="1"/>
</dbReference>
<evidence type="ECO:0000259" key="4">
    <source>
        <dbReference type="Pfam" id="PF13458"/>
    </source>
</evidence>
<evidence type="ECO:0000256" key="3">
    <source>
        <dbReference type="SAM" id="SignalP"/>
    </source>
</evidence>
<dbReference type="Gene3D" id="3.40.50.2300">
    <property type="match status" value="2"/>
</dbReference>
<proteinExistence type="inferred from homology"/>
<dbReference type="InterPro" id="IPR028082">
    <property type="entry name" value="Peripla_BP_I"/>
</dbReference>
<gene>
    <name evidence="5" type="ORF">ACFSF0_11485</name>
</gene>
<dbReference type="CDD" id="cd06327">
    <property type="entry name" value="PBP1_SBP-like"/>
    <property type="match status" value="1"/>
</dbReference>
<feature type="chain" id="PRO_5046636718" evidence="3">
    <location>
        <begin position="24"/>
        <end position="406"/>
    </location>
</feature>
<keyword evidence="6" id="KW-1185">Reference proteome</keyword>
<dbReference type="SUPFAM" id="SSF53822">
    <property type="entry name" value="Periplasmic binding protein-like I"/>
    <property type="match status" value="1"/>
</dbReference>
<dbReference type="Pfam" id="PF13458">
    <property type="entry name" value="Peripla_BP_6"/>
    <property type="match status" value="1"/>
</dbReference>
<feature type="signal peptide" evidence="3">
    <location>
        <begin position="1"/>
        <end position="23"/>
    </location>
</feature>
<dbReference type="InterPro" id="IPR051010">
    <property type="entry name" value="BCAA_transport"/>
</dbReference>
<comment type="caution">
    <text evidence="5">The sequence shown here is derived from an EMBL/GenBank/DDBJ whole genome shotgun (WGS) entry which is preliminary data.</text>
</comment>
<organism evidence="5 6">
    <name type="scientific">Ottowia flava</name>
    <dbReference type="NCBI Taxonomy" id="2675430"/>
    <lineage>
        <taxon>Bacteria</taxon>
        <taxon>Pseudomonadati</taxon>
        <taxon>Pseudomonadota</taxon>
        <taxon>Betaproteobacteria</taxon>
        <taxon>Burkholderiales</taxon>
        <taxon>Comamonadaceae</taxon>
        <taxon>Ottowia</taxon>
    </lineage>
</organism>
<name>A0ABW4KXZ3_9BURK</name>
<dbReference type="InterPro" id="IPR028081">
    <property type="entry name" value="Leu-bd"/>
</dbReference>
<dbReference type="PANTHER" id="PTHR30483:SF6">
    <property type="entry name" value="PERIPLASMIC BINDING PROTEIN OF ABC TRANSPORTER FOR NATURAL AMINO ACIDS"/>
    <property type="match status" value="1"/>
</dbReference>
<accession>A0ABW4KXZ3</accession>
<feature type="domain" description="Leucine-binding protein" evidence="4">
    <location>
        <begin position="34"/>
        <end position="369"/>
    </location>
</feature>
<keyword evidence="2 3" id="KW-0732">Signal</keyword>
<evidence type="ECO:0000313" key="5">
    <source>
        <dbReference type="EMBL" id="MFD1711235.1"/>
    </source>
</evidence>
<dbReference type="EMBL" id="JBHUEJ010000022">
    <property type="protein sequence ID" value="MFD1711235.1"/>
    <property type="molecule type" value="Genomic_DNA"/>
</dbReference>
<evidence type="ECO:0000256" key="1">
    <source>
        <dbReference type="ARBA" id="ARBA00010062"/>
    </source>
</evidence>
<evidence type="ECO:0000313" key="6">
    <source>
        <dbReference type="Proteomes" id="UP001597304"/>
    </source>
</evidence>
<dbReference type="Proteomes" id="UP001597304">
    <property type="component" value="Unassembled WGS sequence"/>
</dbReference>
<evidence type="ECO:0000256" key="2">
    <source>
        <dbReference type="ARBA" id="ARBA00022729"/>
    </source>
</evidence>
<sequence length="406" mass="42765">MKIRPLVPAVAVAALCLPLAGGAADNPKFSRNEILIGVLTDMSGPYASLTGEGDVAAAQLAIDEFGGKIHGVPIKLVSADHQQKADVSSARAREWIDRDGMDLITGLGQSALGLAVQGVASAKKVITMNTGAGSPDLTGSQCSKYGIHYSWNTHAVAVGTAAAVVDGGGKSWFFVAADYTFGKSLQDQATKVVESKGGKVLGGVRAPLGTSDFSSFLLQAQGSKAQVIGLANAGSDTLNALKQANEFGIVKGGQKVAALLMFITDVHSLGLPVAQGLQFTTAYYWDRTDASRDLGKRFYAKRKSMPNMDQAGTYSAVRTYLKAVEAVGTDNSDAVREQLGKMEIDDGFSKGRIRADGLFQHDMYLVEAKKPSESKAEWDLLKINKTIPGNVAFQSLKDGGCALVNK</sequence>
<reference evidence="6" key="1">
    <citation type="journal article" date="2019" name="Int. J. Syst. Evol. Microbiol.">
        <title>The Global Catalogue of Microorganisms (GCM) 10K type strain sequencing project: providing services to taxonomists for standard genome sequencing and annotation.</title>
        <authorList>
            <consortium name="The Broad Institute Genomics Platform"/>
            <consortium name="The Broad Institute Genome Sequencing Center for Infectious Disease"/>
            <person name="Wu L."/>
            <person name="Ma J."/>
        </authorList>
    </citation>
    <scope>NUCLEOTIDE SEQUENCE [LARGE SCALE GENOMIC DNA]</scope>
    <source>
        <strain evidence="6">LMG 29247</strain>
    </source>
</reference>
<dbReference type="RefSeq" id="WP_147911377.1">
    <property type="nucleotide sequence ID" value="NZ_JBHUEJ010000022.1"/>
</dbReference>
<protein>
    <submittedName>
        <fullName evidence="5">ABC transporter substrate-binding protein</fullName>
    </submittedName>
</protein>